<accession>A0A9D4V7Z0</accession>
<sequence length="93" mass="10718">MEARRFLISRTIHEVRNAFREKQVLVTGKKIYVDLASDRHGVDGRAFLPRKLACLFPFDNEGSKIESMLKISKGSLQQTIHNCEAQSKNDYQH</sequence>
<evidence type="ECO:0000313" key="2">
    <source>
        <dbReference type="Proteomes" id="UP000886520"/>
    </source>
</evidence>
<dbReference type="EMBL" id="JABFUD020000003">
    <property type="protein sequence ID" value="KAI5081541.1"/>
    <property type="molecule type" value="Genomic_DNA"/>
</dbReference>
<keyword evidence="2" id="KW-1185">Reference proteome</keyword>
<reference evidence="1" key="1">
    <citation type="submission" date="2021-01" db="EMBL/GenBank/DDBJ databases">
        <title>Adiantum capillus-veneris genome.</title>
        <authorList>
            <person name="Fang Y."/>
            <person name="Liao Q."/>
        </authorList>
    </citation>
    <scope>NUCLEOTIDE SEQUENCE</scope>
    <source>
        <strain evidence="1">H3</strain>
        <tissue evidence="1">Leaf</tissue>
    </source>
</reference>
<evidence type="ECO:0000313" key="1">
    <source>
        <dbReference type="EMBL" id="KAI5081541.1"/>
    </source>
</evidence>
<comment type="caution">
    <text evidence="1">The sequence shown here is derived from an EMBL/GenBank/DDBJ whole genome shotgun (WGS) entry which is preliminary data.</text>
</comment>
<dbReference type="AlphaFoldDB" id="A0A9D4V7Z0"/>
<dbReference type="OrthoDB" id="10511286at2759"/>
<organism evidence="1 2">
    <name type="scientific">Adiantum capillus-veneris</name>
    <name type="common">Maidenhair fern</name>
    <dbReference type="NCBI Taxonomy" id="13818"/>
    <lineage>
        <taxon>Eukaryota</taxon>
        <taxon>Viridiplantae</taxon>
        <taxon>Streptophyta</taxon>
        <taxon>Embryophyta</taxon>
        <taxon>Tracheophyta</taxon>
        <taxon>Polypodiopsida</taxon>
        <taxon>Polypodiidae</taxon>
        <taxon>Polypodiales</taxon>
        <taxon>Pteridineae</taxon>
        <taxon>Pteridaceae</taxon>
        <taxon>Vittarioideae</taxon>
        <taxon>Adiantum</taxon>
    </lineage>
</organism>
<dbReference type="Proteomes" id="UP000886520">
    <property type="component" value="Chromosome 2"/>
</dbReference>
<gene>
    <name evidence="1" type="ORF">GOP47_0001284</name>
</gene>
<name>A0A9D4V7Z0_ADICA</name>
<protein>
    <submittedName>
        <fullName evidence="1">Uncharacterized protein</fullName>
    </submittedName>
</protein>
<proteinExistence type="predicted"/>